<dbReference type="STRING" id="686340.Metal_3897"/>
<protein>
    <submittedName>
        <fullName evidence="2">Putative heme degradation protein</fullName>
    </submittedName>
</protein>
<gene>
    <name evidence="2" type="ORF">Metal_3897</name>
</gene>
<dbReference type="Proteomes" id="UP000005090">
    <property type="component" value="Chromosome"/>
</dbReference>
<organism evidence="2 3">
    <name type="scientific">Methylomicrobium album BG8</name>
    <dbReference type="NCBI Taxonomy" id="686340"/>
    <lineage>
        <taxon>Bacteria</taxon>
        <taxon>Pseudomonadati</taxon>
        <taxon>Pseudomonadota</taxon>
        <taxon>Gammaproteobacteria</taxon>
        <taxon>Methylococcales</taxon>
        <taxon>Methylococcaceae</taxon>
        <taxon>Methylomicrobium</taxon>
    </lineage>
</organism>
<dbReference type="Gene3D" id="3.40.1570.10">
    <property type="entry name" value="HemS/ChuS/ChuX like domains"/>
    <property type="match status" value="2"/>
</dbReference>
<dbReference type="RefSeq" id="WP_005374949.1">
    <property type="nucleotide sequence ID" value="NZ_CM001475.1"/>
</dbReference>
<feature type="domain" description="Haemin-degrading HemS/ChuX" evidence="1">
    <location>
        <begin position="191"/>
        <end position="311"/>
    </location>
</feature>
<accession>H8GJ27</accession>
<evidence type="ECO:0000313" key="3">
    <source>
        <dbReference type="Proteomes" id="UP000005090"/>
    </source>
</evidence>
<dbReference type="eggNOG" id="COG3720">
    <property type="taxonomic scope" value="Bacteria"/>
</dbReference>
<reference evidence="2 3" key="1">
    <citation type="journal article" date="2013" name="Genome Announc.">
        <title>Genome Sequence of the Obligate Gammaproteobacterial Methanotroph Methylomicrobium album Strain BG8.</title>
        <authorList>
            <person name="Kits K.D."/>
            <person name="Kalyuzhnaya M.G."/>
            <person name="Klotz M.G."/>
            <person name="Jetten M.S."/>
            <person name="Op den Camp H.J."/>
            <person name="Vuilleumier S."/>
            <person name="Bringel F."/>
            <person name="Dispirito A.A."/>
            <person name="Murrell J.C."/>
            <person name="Bruce D."/>
            <person name="Cheng J.F."/>
            <person name="Copeland A."/>
            <person name="Goodwin L."/>
            <person name="Hauser L."/>
            <person name="Lajus A."/>
            <person name="Land M.L."/>
            <person name="Lapidus A."/>
            <person name="Lucas S."/>
            <person name="Medigue C."/>
            <person name="Pitluck S."/>
            <person name="Woyke T."/>
            <person name="Zeytun A."/>
            <person name="Stein L.Y."/>
        </authorList>
    </citation>
    <scope>NUCLEOTIDE SEQUENCE [LARGE SCALE GENOMIC DNA]</scope>
    <source>
        <strain evidence="2 3">BG8</strain>
    </source>
</reference>
<dbReference type="Pfam" id="PF05171">
    <property type="entry name" value="HemS"/>
    <property type="match status" value="1"/>
</dbReference>
<dbReference type="InterPro" id="IPR010413">
    <property type="entry name" value="HutX-like"/>
</dbReference>
<keyword evidence="3" id="KW-1185">Reference proteome</keyword>
<dbReference type="GO" id="GO:0006826">
    <property type="term" value="P:iron ion transport"/>
    <property type="evidence" value="ECO:0007669"/>
    <property type="project" value="InterPro"/>
</dbReference>
<dbReference type="HOGENOM" id="CLU_034543_0_0_6"/>
<dbReference type="AlphaFoldDB" id="H8GJ27"/>
<dbReference type="InterPro" id="IPR053733">
    <property type="entry name" value="Heme_Transport_Util_sf"/>
</dbReference>
<dbReference type="CDD" id="cd16830">
    <property type="entry name" value="HemS-like_N"/>
    <property type="match status" value="1"/>
</dbReference>
<evidence type="ECO:0000259" key="1">
    <source>
        <dbReference type="Pfam" id="PF05171"/>
    </source>
</evidence>
<dbReference type="InterPro" id="IPR007845">
    <property type="entry name" value="HemS/ChuX_dom"/>
</dbReference>
<evidence type="ECO:0000313" key="2">
    <source>
        <dbReference type="EMBL" id="EIC31534.1"/>
    </source>
</evidence>
<proteinExistence type="predicted"/>
<dbReference type="Pfam" id="PF06228">
    <property type="entry name" value="ChuX_HutX"/>
    <property type="match status" value="1"/>
</dbReference>
<dbReference type="EMBL" id="CM001475">
    <property type="protein sequence ID" value="EIC31534.1"/>
    <property type="molecule type" value="Genomic_DNA"/>
</dbReference>
<sequence length="322" mass="35850">MEQYCKHSAEALRTAWQTLKDAEPALRIRDAAQRLGVSEAELLALGCGQTVTRLEAEWAELIRSLPRLERVMALTRNDLAVHEKHGRYVNEADGQAGTEDALDLRLVPERWRFGFAVIERGHGGERHSLQFFTADGEAAHKVYLTEASHAGNYENLVEHYTAPDQSPWQAVASEADAPSFDDLHLRQRREQLQALRLAEPERAWPVAVGAAERVLTLAAQESIPLVIEVAGPGAVQYHRGPVQHIRRTGPWINVLDEDFNLHLRDTAVASSWVVRETLPAGDALWLELLDDQGRTVVRIGGEAEPNTWRDVLTALPTAESPV</sequence>
<dbReference type="SUPFAM" id="SSF144064">
    <property type="entry name" value="Heme iron utilization protein-like"/>
    <property type="match status" value="1"/>
</dbReference>
<name>H8GJ27_METAL</name>